<feature type="domain" description="Ubiquitin-like protease family profile" evidence="6">
    <location>
        <begin position="410"/>
        <end position="586"/>
    </location>
</feature>
<reference evidence="7 8" key="1">
    <citation type="submission" date="2024-02" db="EMBL/GenBank/DDBJ databases">
        <title>A draft genome for the cacao thread blight pathogen Marasmius crinis-equi.</title>
        <authorList>
            <person name="Cohen S.P."/>
            <person name="Baruah I.K."/>
            <person name="Amoako-Attah I."/>
            <person name="Bukari Y."/>
            <person name="Meinhardt L.W."/>
            <person name="Bailey B.A."/>
        </authorList>
    </citation>
    <scope>NUCLEOTIDE SEQUENCE [LARGE SCALE GENOMIC DNA]</scope>
    <source>
        <strain evidence="7 8">GH-76</strain>
    </source>
</reference>
<feature type="region of interest" description="Disordered" evidence="5">
    <location>
        <begin position="1"/>
        <end position="42"/>
    </location>
</feature>
<dbReference type="Gene3D" id="3.40.395.10">
    <property type="entry name" value="Adenoviral Proteinase, Chain A"/>
    <property type="match status" value="1"/>
</dbReference>
<protein>
    <recommendedName>
        <fullName evidence="6">Ubiquitin-like protease family profile domain-containing protein</fullName>
    </recommendedName>
</protein>
<evidence type="ECO:0000259" key="6">
    <source>
        <dbReference type="PROSITE" id="PS50600"/>
    </source>
</evidence>
<feature type="compositionally biased region" description="Low complexity" evidence="5">
    <location>
        <begin position="81"/>
        <end position="98"/>
    </location>
</feature>
<evidence type="ECO:0000256" key="1">
    <source>
        <dbReference type="ARBA" id="ARBA00005234"/>
    </source>
</evidence>
<feature type="compositionally biased region" description="Polar residues" evidence="5">
    <location>
        <begin position="112"/>
        <end position="125"/>
    </location>
</feature>
<dbReference type="PROSITE" id="PS50600">
    <property type="entry name" value="ULP_PROTEASE"/>
    <property type="match status" value="1"/>
</dbReference>
<dbReference type="SUPFAM" id="SSF54001">
    <property type="entry name" value="Cysteine proteinases"/>
    <property type="match status" value="1"/>
</dbReference>
<keyword evidence="3" id="KW-0378">Hydrolase</keyword>
<dbReference type="InterPro" id="IPR003653">
    <property type="entry name" value="Peptidase_C48_C"/>
</dbReference>
<name>A0ABR3FWA2_9AGAR</name>
<evidence type="ECO:0000256" key="2">
    <source>
        <dbReference type="ARBA" id="ARBA00022670"/>
    </source>
</evidence>
<accession>A0ABR3FWA2</accession>
<dbReference type="PANTHER" id="PTHR12606:SF141">
    <property type="entry name" value="GH15225P-RELATED"/>
    <property type="match status" value="1"/>
</dbReference>
<evidence type="ECO:0000313" key="7">
    <source>
        <dbReference type="EMBL" id="KAL0579803.1"/>
    </source>
</evidence>
<evidence type="ECO:0000256" key="5">
    <source>
        <dbReference type="SAM" id="MobiDB-lite"/>
    </source>
</evidence>
<feature type="compositionally biased region" description="Polar residues" evidence="5">
    <location>
        <begin position="180"/>
        <end position="201"/>
    </location>
</feature>
<sequence>MLNHRKRPAPEPIIPVASRKQPRTGLCNSNGQTQSPSSSTGLLSRWKGFAKDFVELGRDTFSFFLQGEDKPKLRTIPFRNSPSNPIIISSSPEPSIHSQTPKGELNRHPYGNSFSTPRRNSDTFTSEPSEAAFSSRSFSFPTASTPGNISPALIPPPPFSSSRKRKVGAMGPPPDPTFPRSATSSIFAPSEASVSGRSTPRSAVERELRNLDFDAVQKRRYQHRDHILVTQHRRDVKANLRSDLEAMQRELFQMQQSRGYRSDFSTFQGFLDYKSKLELLNKRDHTLAPISVHNSRPMQLSPDLAGTPTLTRRHVTFLDFYEVLSTFLQTQWLQRQLEIAKLTLAEPKPPLPFNPSLEQLRVRERTKDGEIEQRLRPKRAPLPKSLSPEDDAQVNGFFKKRGVISKFAREQVSDQDIVRLRPGSWLNDEIINFYGAMILGRSENCQKEKENKGGNGKPLNAHYFSTFFWSKLEKEGYDKGRLAKWTKKMDLFSKDVVLIPVNHNNMHWTGAAINFRKKRIESYDSMNMDRGRVFKLLRGYLDAEHRNKKKTPFDFTDWRDYTLDDTPQQENGYDCGVFTCQFLESLSRGEESFNFTQSDIPYLRRRMIWEIGNARLKDVP</sequence>
<feature type="compositionally biased region" description="Low complexity" evidence="5">
    <location>
        <begin position="126"/>
        <end position="146"/>
    </location>
</feature>
<proteinExistence type="inferred from homology"/>
<feature type="region of interest" description="Disordered" evidence="5">
    <location>
        <begin position="75"/>
        <end position="203"/>
    </location>
</feature>
<dbReference type="Proteomes" id="UP001465976">
    <property type="component" value="Unassembled WGS sequence"/>
</dbReference>
<evidence type="ECO:0000256" key="3">
    <source>
        <dbReference type="ARBA" id="ARBA00022801"/>
    </source>
</evidence>
<evidence type="ECO:0000313" key="8">
    <source>
        <dbReference type="Proteomes" id="UP001465976"/>
    </source>
</evidence>
<evidence type="ECO:0000256" key="4">
    <source>
        <dbReference type="ARBA" id="ARBA00022807"/>
    </source>
</evidence>
<keyword evidence="2" id="KW-0645">Protease</keyword>
<organism evidence="7 8">
    <name type="scientific">Marasmius crinis-equi</name>
    <dbReference type="NCBI Taxonomy" id="585013"/>
    <lineage>
        <taxon>Eukaryota</taxon>
        <taxon>Fungi</taxon>
        <taxon>Dikarya</taxon>
        <taxon>Basidiomycota</taxon>
        <taxon>Agaricomycotina</taxon>
        <taxon>Agaricomycetes</taxon>
        <taxon>Agaricomycetidae</taxon>
        <taxon>Agaricales</taxon>
        <taxon>Marasmiineae</taxon>
        <taxon>Marasmiaceae</taxon>
        <taxon>Marasmius</taxon>
    </lineage>
</organism>
<dbReference type="InterPro" id="IPR038765">
    <property type="entry name" value="Papain-like_cys_pep_sf"/>
</dbReference>
<dbReference type="EMBL" id="JBAHYK010000048">
    <property type="protein sequence ID" value="KAL0579803.1"/>
    <property type="molecule type" value="Genomic_DNA"/>
</dbReference>
<comment type="similarity">
    <text evidence="1">Belongs to the peptidase C48 family.</text>
</comment>
<gene>
    <name evidence="7" type="ORF">V5O48_002214</name>
</gene>
<dbReference type="Pfam" id="PF02902">
    <property type="entry name" value="Peptidase_C48"/>
    <property type="match status" value="1"/>
</dbReference>
<comment type="caution">
    <text evidence="7">The sequence shown here is derived from an EMBL/GenBank/DDBJ whole genome shotgun (WGS) entry which is preliminary data.</text>
</comment>
<keyword evidence="4" id="KW-0788">Thiol protease</keyword>
<feature type="compositionally biased region" description="Polar residues" evidence="5">
    <location>
        <begin position="26"/>
        <end position="42"/>
    </location>
</feature>
<keyword evidence="8" id="KW-1185">Reference proteome</keyword>
<dbReference type="PANTHER" id="PTHR12606">
    <property type="entry name" value="SENTRIN/SUMO-SPECIFIC PROTEASE"/>
    <property type="match status" value="1"/>
</dbReference>